<comment type="caution">
    <text evidence="2">The sequence shown here is derived from an EMBL/GenBank/DDBJ whole genome shotgun (WGS) entry which is preliminary data.</text>
</comment>
<feature type="compositionally biased region" description="Low complexity" evidence="1">
    <location>
        <begin position="54"/>
        <end position="64"/>
    </location>
</feature>
<sequence>MLELQISKIGLRDNSYKRFLLEEKQRTNKQKRFSVSALQGSATAATPLSRQNPGIQSVISSGSRRSSDKTGTNRLLLPKGSDWYITRQNPRGDGGVSPAPNSGFSGFPEAISSGNRRSSGKTGTNPLLLPRGSDWYITWPDPSGDQKVSFLNPGFLEENPG</sequence>
<feature type="compositionally biased region" description="Polar residues" evidence="1">
    <location>
        <begin position="41"/>
        <end position="53"/>
    </location>
</feature>
<dbReference type="Proteomes" id="UP001201812">
    <property type="component" value="Unassembled WGS sequence"/>
</dbReference>
<gene>
    <name evidence="2" type="ORF">DdX_04217</name>
</gene>
<reference evidence="2" key="1">
    <citation type="submission" date="2022-01" db="EMBL/GenBank/DDBJ databases">
        <title>Genome Sequence Resource for Two Populations of Ditylenchus destructor, the Migratory Endoparasitic Phytonematode.</title>
        <authorList>
            <person name="Zhang H."/>
            <person name="Lin R."/>
            <person name="Xie B."/>
        </authorList>
    </citation>
    <scope>NUCLEOTIDE SEQUENCE</scope>
    <source>
        <strain evidence="2">BazhouSP</strain>
    </source>
</reference>
<dbReference type="AlphaFoldDB" id="A0AAD4RAK6"/>
<dbReference type="EMBL" id="JAKKPZ010000004">
    <property type="protein sequence ID" value="KAI1721928.1"/>
    <property type="molecule type" value="Genomic_DNA"/>
</dbReference>
<proteinExistence type="predicted"/>
<evidence type="ECO:0000256" key="1">
    <source>
        <dbReference type="SAM" id="MobiDB-lite"/>
    </source>
</evidence>
<accession>A0AAD4RAK6</accession>
<evidence type="ECO:0000313" key="3">
    <source>
        <dbReference type="Proteomes" id="UP001201812"/>
    </source>
</evidence>
<protein>
    <submittedName>
        <fullName evidence="2">Uncharacterized protein</fullName>
    </submittedName>
</protein>
<organism evidence="2 3">
    <name type="scientific">Ditylenchus destructor</name>
    <dbReference type="NCBI Taxonomy" id="166010"/>
    <lineage>
        <taxon>Eukaryota</taxon>
        <taxon>Metazoa</taxon>
        <taxon>Ecdysozoa</taxon>
        <taxon>Nematoda</taxon>
        <taxon>Chromadorea</taxon>
        <taxon>Rhabditida</taxon>
        <taxon>Tylenchina</taxon>
        <taxon>Tylenchomorpha</taxon>
        <taxon>Sphaerularioidea</taxon>
        <taxon>Anguinidae</taxon>
        <taxon>Anguininae</taxon>
        <taxon>Ditylenchus</taxon>
    </lineage>
</organism>
<evidence type="ECO:0000313" key="2">
    <source>
        <dbReference type="EMBL" id="KAI1721928.1"/>
    </source>
</evidence>
<name>A0AAD4RAK6_9BILA</name>
<feature type="compositionally biased region" description="Polar residues" evidence="1">
    <location>
        <begin position="112"/>
        <end position="125"/>
    </location>
</feature>
<feature type="region of interest" description="Disordered" evidence="1">
    <location>
        <begin position="41"/>
        <end position="133"/>
    </location>
</feature>
<keyword evidence="3" id="KW-1185">Reference proteome</keyword>